<feature type="compositionally biased region" description="Basic and acidic residues" evidence="1">
    <location>
        <begin position="991"/>
        <end position="1004"/>
    </location>
</feature>
<evidence type="ECO:0000313" key="2">
    <source>
        <dbReference type="EMBL" id="KAL1123659.1"/>
    </source>
</evidence>
<feature type="compositionally biased region" description="Polar residues" evidence="1">
    <location>
        <begin position="681"/>
        <end position="696"/>
    </location>
</feature>
<feature type="compositionally biased region" description="Polar residues" evidence="1">
    <location>
        <begin position="752"/>
        <end position="766"/>
    </location>
</feature>
<feature type="compositionally biased region" description="Polar residues" evidence="1">
    <location>
        <begin position="896"/>
        <end position="912"/>
    </location>
</feature>
<feature type="compositionally biased region" description="Basic and acidic residues" evidence="1">
    <location>
        <begin position="147"/>
        <end position="156"/>
    </location>
</feature>
<feature type="region of interest" description="Disordered" evidence="1">
    <location>
        <begin position="573"/>
        <end position="611"/>
    </location>
</feature>
<feature type="region of interest" description="Disordered" evidence="1">
    <location>
        <begin position="421"/>
        <end position="443"/>
    </location>
</feature>
<accession>A0ABD0YWV5</accession>
<feature type="region of interest" description="Disordered" evidence="1">
    <location>
        <begin position="144"/>
        <end position="233"/>
    </location>
</feature>
<feature type="compositionally biased region" description="Polar residues" evidence="1">
    <location>
        <begin position="1464"/>
        <end position="1478"/>
    </location>
</feature>
<feature type="region of interest" description="Disordered" evidence="1">
    <location>
        <begin position="979"/>
        <end position="1136"/>
    </location>
</feature>
<comment type="caution">
    <text evidence="2">The sequence shown here is derived from an EMBL/GenBank/DDBJ whole genome shotgun (WGS) entry which is preliminary data.</text>
</comment>
<evidence type="ECO:0000313" key="3">
    <source>
        <dbReference type="Proteomes" id="UP001558652"/>
    </source>
</evidence>
<keyword evidence="3" id="KW-1185">Reference proteome</keyword>
<feature type="region of interest" description="Disordered" evidence="1">
    <location>
        <begin position="1324"/>
        <end position="1497"/>
    </location>
</feature>
<feature type="compositionally biased region" description="Polar residues" evidence="1">
    <location>
        <begin position="1336"/>
        <end position="1347"/>
    </location>
</feature>
<feature type="region of interest" description="Disordered" evidence="1">
    <location>
        <begin position="793"/>
        <end position="871"/>
    </location>
</feature>
<feature type="compositionally biased region" description="Polar residues" evidence="1">
    <location>
        <begin position="577"/>
        <end position="594"/>
    </location>
</feature>
<reference evidence="2 3" key="1">
    <citation type="submission" date="2024-07" db="EMBL/GenBank/DDBJ databases">
        <title>Chromosome-level genome assembly of the water stick insect Ranatra chinensis (Heteroptera: Nepidae).</title>
        <authorList>
            <person name="Liu X."/>
        </authorList>
    </citation>
    <scope>NUCLEOTIDE SEQUENCE [LARGE SCALE GENOMIC DNA]</scope>
    <source>
        <strain evidence="2">Cailab_2021Rc</strain>
        <tissue evidence="2">Muscle</tissue>
    </source>
</reference>
<gene>
    <name evidence="2" type="ORF">AAG570_002735</name>
</gene>
<feature type="compositionally biased region" description="Basic and acidic residues" evidence="1">
    <location>
        <begin position="199"/>
        <end position="214"/>
    </location>
</feature>
<feature type="region of interest" description="Disordered" evidence="1">
    <location>
        <begin position="678"/>
        <end position="705"/>
    </location>
</feature>
<evidence type="ECO:0000256" key="1">
    <source>
        <dbReference type="SAM" id="MobiDB-lite"/>
    </source>
</evidence>
<dbReference type="Proteomes" id="UP001558652">
    <property type="component" value="Unassembled WGS sequence"/>
</dbReference>
<feature type="region of interest" description="Disordered" evidence="1">
    <location>
        <begin position="891"/>
        <end position="965"/>
    </location>
</feature>
<feature type="compositionally biased region" description="Basic and acidic residues" evidence="1">
    <location>
        <begin position="1075"/>
        <end position="1090"/>
    </location>
</feature>
<sequence>MASKLRNMFHKNKKYPRVSAASRYELWTQQFFSMNDSGLQAQEDAPYYSNKFGGRYTAEGESLRLDLNLLAPAWTYRVILKGEGIPYLDFRFDEPSSRESTRGVASDREILPIKQQYNAGVKGGHRAHPKWQAYPAWKTTESDTFGEEYRRQDQGRKPYPYARPADETPASIFERNNYRNPDSMGIDYGSSSTSYHSGYRTEETTPTRSQDETRASTPYYGEMSSPQQRETTVHRGPGEDLLPVRFLGHNPGHSTSNPAYNPTTHRFAPERTSAEDGHDVHKHSRVMTYSYEMAGGERDTMPQEGIQIVGHLPNYRPSETEQSTAANNSADHKVQTYKECNTGNCTAEESTPPKESEWGNPAGSNRTEEVPTERYPQEQVYQSTKVTPLCHRNKKTKDGQEGGKDLAEATQYLNCDGDVNTSVENEHQNKTKPHDEPKNTDDFDGMTDEMKDKYFKELEAQIVKEETFNSSYGIDTKETDAGNKTFAYQGSEQPIDSKIENTNTLNYTSNEGSGPVLTYSEPQNSQYDSIEKTQSDIIVQENNHTRSSESVQRQDIREFHKGTDQIQITELIDQPRGNGTAQQSDESAQTGVTQTEKKKQNASSSDSAVDGLSKIYKQVDSSLEDEPDINKSQYGADNKYYFISKPEDSNKQAVAIRGQEAQSSWWDNGMMLLRREPAQESLETSNGTSEISNTRGGLQKSEPELNLTSANDKIPERISLHDLTVASISSSGSQHRAEYPNTDGQEQRPPIVNNSDASPENVSNHQRVGHGQENVDVAPVFIREEAYLTRSDQNRGYIDNGKQSEVRPLDTRTEQNQSTPETANREIESQVVQKIPTSQSRGEEEIVAQTGTREGNNHGNFQNESNSQETVNIDKSEETLRSWLTQLMDMSKHSGQDGNQNVQGTVNFSAGTTDGHKQSDVAFGRPADVEPTYQVQNIDKAVTSTNQQTDRQNEGQQKVSEATRDPDFVNQKVETFQLEEKVEPDAQTTETPKRPDVENQKVESFHPQGIIKPEVPTAETDRGSDLENQKVEPLHPRENIKPDVQITEKDRGSDYENQKVETLQPQEKINPEVQTIEKDKGSDFENHKVEPFQTEENIKPDVQITETVKGPDFENQKVEPFQLQEKIEPDVQKTETAGSLEFENQKVEPMQPQENIKPDIQITETARSSDFENQKVEPIQLQEKIKPNIQITETTRGSDFVNQKVEPFQLQEHIKPDIQITETPGGSDFENQKVEPFELQEKIKKDVQITETPGGSDFVNQKLEPFQLQEKIKPDVQITETPGGSDFENQKVEPFQLQEKIKPDVQITETPGGSDFENQKLEPFQLQEKIKPDVQITETPGGSNFENQKVEPFQLQEKIKPDVQITETPGGSDFANQKVEPFQLQEKIKPDVQITETPGGSDFENQKVEPFQLQEKIKPYSENGQEGVQFQVPKEWDRDDTEENQEVQKPTGIDFSQNEERKNLSLNSLSGARSQDSTGRQRGDEESDADESSTPVVSVVTEISVHRTSENTEKKQSPETEGFFTQAGRAITDYFSKPWEYVKSVFTHRVDDQCLCLCLCLLESDLFECLLLWDGNGGDVDDSDLLRLWDCEDGGDCVLRLRLRPRLGEGLRLEWAGLPSALDPRLFPPPLPLLGEPFLLLLSGDSLRGDRDDLRDFRAENGLRLLDLKKKKLFNIQMSGFVRAVGKRQPVK</sequence>
<feature type="compositionally biased region" description="Basic and acidic residues" evidence="1">
    <location>
        <begin position="366"/>
        <end position="376"/>
    </location>
</feature>
<protein>
    <submittedName>
        <fullName evidence="2">Uncharacterized protein</fullName>
    </submittedName>
</protein>
<feature type="compositionally biased region" description="Polar residues" evidence="1">
    <location>
        <begin position="830"/>
        <end position="840"/>
    </location>
</feature>
<feature type="compositionally biased region" description="Low complexity" evidence="1">
    <location>
        <begin position="188"/>
        <end position="198"/>
    </location>
</feature>
<feature type="compositionally biased region" description="Polar residues" evidence="1">
    <location>
        <begin position="849"/>
        <end position="871"/>
    </location>
</feature>
<feature type="region of interest" description="Disordered" evidence="1">
    <location>
        <begin position="726"/>
        <end position="776"/>
    </location>
</feature>
<feature type="region of interest" description="Disordered" evidence="1">
    <location>
        <begin position="343"/>
        <end position="376"/>
    </location>
</feature>
<dbReference type="EMBL" id="JBFDAA010000012">
    <property type="protein sequence ID" value="KAL1123659.1"/>
    <property type="molecule type" value="Genomic_DNA"/>
</dbReference>
<organism evidence="2 3">
    <name type="scientific">Ranatra chinensis</name>
    <dbReference type="NCBI Taxonomy" id="642074"/>
    <lineage>
        <taxon>Eukaryota</taxon>
        <taxon>Metazoa</taxon>
        <taxon>Ecdysozoa</taxon>
        <taxon>Arthropoda</taxon>
        <taxon>Hexapoda</taxon>
        <taxon>Insecta</taxon>
        <taxon>Pterygota</taxon>
        <taxon>Neoptera</taxon>
        <taxon>Paraneoptera</taxon>
        <taxon>Hemiptera</taxon>
        <taxon>Heteroptera</taxon>
        <taxon>Panheteroptera</taxon>
        <taxon>Nepomorpha</taxon>
        <taxon>Nepidae</taxon>
        <taxon>Ranatrinae</taxon>
        <taxon>Ranatra</taxon>
    </lineage>
</organism>
<name>A0ABD0YWV5_9HEMI</name>
<feature type="compositionally biased region" description="Polar residues" evidence="1">
    <location>
        <begin position="933"/>
        <end position="960"/>
    </location>
</feature>
<feature type="compositionally biased region" description="Basic and acidic residues" evidence="1">
    <location>
        <begin position="802"/>
        <end position="813"/>
    </location>
</feature>
<feature type="compositionally biased region" description="Basic and acidic residues" evidence="1">
    <location>
        <begin position="424"/>
        <end position="441"/>
    </location>
</feature>
<feature type="compositionally biased region" description="Basic and acidic residues" evidence="1">
    <location>
        <begin position="1019"/>
        <end position="1059"/>
    </location>
</feature>
<proteinExistence type="predicted"/>